<dbReference type="PROSITE" id="PS50835">
    <property type="entry name" value="IG_LIKE"/>
    <property type="match status" value="2"/>
</dbReference>
<dbReference type="InterPro" id="IPR050150">
    <property type="entry name" value="IgV_Light_Chain"/>
</dbReference>
<proteinExistence type="predicted"/>
<organism evidence="3 4">
    <name type="scientific">Chrysochloris asiatica</name>
    <name type="common">Cape golden mole</name>
    <dbReference type="NCBI Taxonomy" id="185453"/>
    <lineage>
        <taxon>Eukaryota</taxon>
        <taxon>Metazoa</taxon>
        <taxon>Chordata</taxon>
        <taxon>Craniata</taxon>
        <taxon>Vertebrata</taxon>
        <taxon>Euteleostomi</taxon>
        <taxon>Mammalia</taxon>
        <taxon>Eutheria</taxon>
        <taxon>Afrotheria</taxon>
        <taxon>Chrysochloridae</taxon>
        <taxon>Chrysochlorinae</taxon>
        <taxon>Chrysochloris</taxon>
    </lineage>
</organism>
<dbReference type="SMART" id="SM00409">
    <property type="entry name" value="IG"/>
    <property type="match status" value="1"/>
</dbReference>
<feature type="domain" description="Ig-like" evidence="2">
    <location>
        <begin position="6"/>
        <end position="114"/>
    </location>
</feature>
<dbReference type="Proteomes" id="UP000504623">
    <property type="component" value="Unplaced"/>
</dbReference>
<dbReference type="SMART" id="SM00406">
    <property type="entry name" value="IGv"/>
    <property type="match status" value="2"/>
</dbReference>
<sequence length="238" mass="26491">MRLATPLLGLVMLWNSVFSQDIVLTQSPVSLPVTLGDSATIKCKSSENLPEDEDGDILLYWYQQKPGQAPRLLIYYVSIRDTGVPDRFIGSGAGTDFTLKISRVEAEDIAVYYCMQAVQDPPTVIQPCTKTCIVETQLSNPTSVDIVMTQTPRSLSITLRQPATLTCKSSHSLVHSDEKTYLNWSQQKPGQVPHALIYEVSNQYTGVPDRFIGSEEVTDFMLKISGVEAEDIAVYYCW</sequence>
<dbReference type="InterPro" id="IPR007110">
    <property type="entry name" value="Ig-like_dom"/>
</dbReference>
<dbReference type="OrthoDB" id="9585527at2759"/>
<dbReference type="SUPFAM" id="SSF48726">
    <property type="entry name" value="Immunoglobulin"/>
    <property type="match status" value="2"/>
</dbReference>
<dbReference type="InterPro" id="IPR013106">
    <property type="entry name" value="Ig_V-set"/>
</dbReference>
<keyword evidence="3" id="KW-1185">Reference proteome</keyword>
<feature type="domain" description="Ig-like" evidence="2">
    <location>
        <begin position="141"/>
        <end position="238"/>
    </location>
</feature>
<feature type="signal peptide" evidence="1">
    <location>
        <begin position="1"/>
        <end position="19"/>
    </location>
</feature>
<dbReference type="InterPro" id="IPR003599">
    <property type="entry name" value="Ig_sub"/>
</dbReference>
<dbReference type="AlphaFoldDB" id="A0A9B0UF84"/>
<dbReference type="RefSeq" id="XP_006877864.1">
    <property type="nucleotide sequence ID" value="XM_006877802.1"/>
</dbReference>
<evidence type="ECO:0000313" key="4">
    <source>
        <dbReference type="RefSeq" id="XP_006877864.1"/>
    </source>
</evidence>
<evidence type="ECO:0000256" key="1">
    <source>
        <dbReference type="SAM" id="SignalP"/>
    </source>
</evidence>
<dbReference type="FunFam" id="2.60.40.10:FF:001230">
    <property type="entry name" value="Immunoglobulin kappa variable 8-16"/>
    <property type="match status" value="1"/>
</dbReference>
<keyword evidence="1" id="KW-0732">Signal</keyword>
<feature type="chain" id="PRO_5038799655" evidence="1">
    <location>
        <begin position="20"/>
        <end position="238"/>
    </location>
</feature>
<evidence type="ECO:0000313" key="3">
    <source>
        <dbReference type="Proteomes" id="UP000504623"/>
    </source>
</evidence>
<dbReference type="Pfam" id="PF07686">
    <property type="entry name" value="V-set"/>
    <property type="match status" value="2"/>
</dbReference>
<dbReference type="InterPro" id="IPR036179">
    <property type="entry name" value="Ig-like_dom_sf"/>
</dbReference>
<dbReference type="GeneID" id="102811619"/>
<dbReference type="InterPro" id="IPR013783">
    <property type="entry name" value="Ig-like_fold"/>
</dbReference>
<evidence type="ECO:0000259" key="2">
    <source>
        <dbReference type="PROSITE" id="PS50835"/>
    </source>
</evidence>
<protein>
    <submittedName>
        <fullName evidence="4">Uncharacterized protein LOC102811619</fullName>
    </submittedName>
</protein>
<reference evidence="4" key="1">
    <citation type="submission" date="2025-08" db="UniProtKB">
        <authorList>
            <consortium name="RefSeq"/>
        </authorList>
    </citation>
    <scope>IDENTIFICATION</scope>
    <source>
        <tissue evidence="4">Spleen</tissue>
    </source>
</reference>
<name>A0A9B0UF84_CHRAS</name>
<accession>A0A9B0UF84</accession>
<dbReference type="PANTHER" id="PTHR23267">
    <property type="entry name" value="IMMUNOGLOBULIN LIGHT CHAIN"/>
    <property type="match status" value="1"/>
</dbReference>
<dbReference type="Gene3D" id="2.60.40.10">
    <property type="entry name" value="Immunoglobulins"/>
    <property type="match status" value="2"/>
</dbReference>
<gene>
    <name evidence="4" type="primary">LOC102811619</name>
</gene>